<reference evidence="2" key="2">
    <citation type="journal article" date="2019" name="Mol. Plant Microbe Interact.">
        <title>Genome sequence resources for four phytopathogenic fungi from the Colletotrichum orbiculare species complex.</title>
        <authorList>
            <person name="Gan P."/>
            <person name="Tsushima A."/>
            <person name="Narusaka M."/>
            <person name="Narusaka Y."/>
            <person name="Takano Y."/>
            <person name="Kubo Y."/>
            <person name="Shirasu K."/>
        </authorList>
    </citation>
    <scope>GENOME REANNOTATION</scope>
    <source>
        <strain evidence="2">104-T / ATCC 96160 / CBS 514.97 / LARS 414 / MAFF 240422</strain>
    </source>
</reference>
<dbReference type="AlphaFoldDB" id="A0A484FW71"/>
<proteinExistence type="predicted"/>
<keyword evidence="2" id="KW-1185">Reference proteome</keyword>
<accession>A0A484FW71</accession>
<name>A0A484FW71_COLOR</name>
<protein>
    <submittedName>
        <fullName evidence="1">Uncharacterized protein</fullName>
    </submittedName>
</protein>
<evidence type="ECO:0000313" key="2">
    <source>
        <dbReference type="Proteomes" id="UP000014480"/>
    </source>
</evidence>
<dbReference type="EMBL" id="AMCV02000011">
    <property type="protein sequence ID" value="TDZ21935.1"/>
    <property type="molecule type" value="Genomic_DNA"/>
</dbReference>
<evidence type="ECO:0000313" key="1">
    <source>
        <dbReference type="EMBL" id="TDZ21935.1"/>
    </source>
</evidence>
<organism evidence="1 2">
    <name type="scientific">Colletotrichum orbiculare (strain 104-T / ATCC 96160 / CBS 514.97 / LARS 414 / MAFF 240422)</name>
    <name type="common">Cucumber anthracnose fungus</name>
    <name type="synonym">Colletotrichum lagenarium</name>
    <dbReference type="NCBI Taxonomy" id="1213857"/>
    <lineage>
        <taxon>Eukaryota</taxon>
        <taxon>Fungi</taxon>
        <taxon>Dikarya</taxon>
        <taxon>Ascomycota</taxon>
        <taxon>Pezizomycotina</taxon>
        <taxon>Sordariomycetes</taxon>
        <taxon>Hypocreomycetidae</taxon>
        <taxon>Glomerellales</taxon>
        <taxon>Glomerellaceae</taxon>
        <taxon>Colletotrichum</taxon>
        <taxon>Colletotrichum orbiculare species complex</taxon>
    </lineage>
</organism>
<sequence length="112" mass="11991">MLLVPKSSLAQSTGPVLIKNASSSLHQCRRLGDHVCASPDFYSPLLNDTASWSLKYMPAYGEPAHPATPTYTLGRILGATRGHIPSPGNIDIVPRPWIAESAGPENNTRGQV</sequence>
<comment type="caution">
    <text evidence="1">The sequence shown here is derived from an EMBL/GenBank/DDBJ whole genome shotgun (WGS) entry which is preliminary data.</text>
</comment>
<gene>
    <name evidence="1" type="ORF">Cob_v005065</name>
</gene>
<reference evidence="2" key="1">
    <citation type="journal article" date="2013" name="New Phytol.">
        <title>Comparative genomic and transcriptomic analyses reveal the hemibiotrophic stage shift of Colletotrichum fungi.</title>
        <authorList>
            <person name="Gan P."/>
            <person name="Ikeda K."/>
            <person name="Irieda H."/>
            <person name="Narusaka M."/>
            <person name="O'Connell R.J."/>
            <person name="Narusaka Y."/>
            <person name="Takano Y."/>
            <person name="Kubo Y."/>
            <person name="Shirasu K."/>
        </authorList>
    </citation>
    <scope>NUCLEOTIDE SEQUENCE [LARGE SCALE GENOMIC DNA]</scope>
    <source>
        <strain evidence="2">104-T / ATCC 96160 / CBS 514.97 / LARS 414 / MAFF 240422</strain>
    </source>
</reference>
<dbReference type="Proteomes" id="UP000014480">
    <property type="component" value="Unassembled WGS sequence"/>
</dbReference>